<keyword evidence="1" id="KW-0732">Signal</keyword>
<keyword evidence="4" id="KW-1185">Reference proteome</keyword>
<evidence type="ECO:0000256" key="1">
    <source>
        <dbReference type="ARBA" id="ARBA00022729"/>
    </source>
</evidence>
<dbReference type="InterPro" id="IPR047589">
    <property type="entry name" value="DUF11_rpt"/>
</dbReference>
<protein>
    <recommendedName>
        <fullName evidence="2">DUF11 domain-containing protein</fullName>
    </recommendedName>
</protein>
<dbReference type="GO" id="GO:0005509">
    <property type="term" value="F:calcium ion binding"/>
    <property type="evidence" value="ECO:0007669"/>
    <property type="project" value="InterPro"/>
</dbReference>
<gene>
    <name evidence="3" type="ORF">EYW49_20440</name>
</gene>
<dbReference type="SUPFAM" id="SSF69318">
    <property type="entry name" value="Integrin alpha N-terminal domain"/>
    <property type="match status" value="1"/>
</dbReference>
<dbReference type="SUPFAM" id="SSF89372">
    <property type="entry name" value="Fucose-specific lectin"/>
    <property type="match status" value="1"/>
</dbReference>
<evidence type="ECO:0000313" key="4">
    <source>
        <dbReference type="Proteomes" id="UP000292781"/>
    </source>
</evidence>
<dbReference type="InterPro" id="IPR001343">
    <property type="entry name" value="Hemolysn_Ca-bd"/>
</dbReference>
<dbReference type="InterPro" id="IPR018511">
    <property type="entry name" value="Hemolysin-typ_Ca-bd_CS"/>
</dbReference>
<dbReference type="PRINTS" id="PR00313">
    <property type="entry name" value="CABNDNGRPT"/>
</dbReference>
<evidence type="ECO:0000259" key="2">
    <source>
        <dbReference type="Pfam" id="PF01345"/>
    </source>
</evidence>
<dbReference type="InterPro" id="IPR028994">
    <property type="entry name" value="Integrin_alpha_N"/>
</dbReference>
<evidence type="ECO:0000313" key="3">
    <source>
        <dbReference type="EMBL" id="TBW33437.1"/>
    </source>
</evidence>
<dbReference type="Gene3D" id="2.130.10.130">
    <property type="entry name" value="Integrin alpha, N-terminal"/>
    <property type="match status" value="1"/>
</dbReference>
<dbReference type="Gene3D" id="2.150.10.10">
    <property type="entry name" value="Serralysin-like metalloprotease, C-terminal"/>
    <property type="match status" value="1"/>
</dbReference>
<feature type="domain" description="DUF11" evidence="2">
    <location>
        <begin position="1189"/>
        <end position="1290"/>
    </location>
</feature>
<dbReference type="RefSeq" id="WP_131311485.1">
    <property type="nucleotide sequence ID" value="NZ_SJFN01000044.1"/>
</dbReference>
<dbReference type="EMBL" id="SJFN01000044">
    <property type="protein sequence ID" value="TBW33437.1"/>
    <property type="molecule type" value="Genomic_DNA"/>
</dbReference>
<sequence length="1808" mass="180195">MTTHSIDASGGYEGSGRFLDVYPTSGTLLTVTFDMYSLPDHLVVRYGGKIIVDTGLMKYSHAATVYLPPGGADTVEVILASNDSGTAWSYQISAAPAGWVTGPIALATVATWSWDAASARWTGTGGLTVGRSDGIAALLAVDGGAGWYGATAFGVTDGAVAVTLGGTSRILFHGDFTLAYADGSVAAVTDVGGADELRLGTEDLIVDTLAVDRRTVRAGVHFALPWPLGGQSVVATLVIQYGVVAFGDSGVLALDDAAFRLFDILAVTASDQTLIAGTADGSFDYRARFTVTGLSKLFGESVDFALLGENRVAVTPDGATLVGRLIATGDSVWDGWRFRDLALNLAPATGEVTGTTTVVVPVGVGGLALAASLDFTEGDTVQLSTVTFAATGLALDLPALATARLTSVAGTLAHVAEDDAAPPAITGTFGIALGRAAIGTLTVAGTLDGTTLTGTATLDLVASTIFHATGALTLGWADGALAYAATVSLFSGFFTWTGTLAARSTFDFGFSGTATVTLPDGAARFLGTTVAAVTRVEFSDDGDLSNDWAAAWTTVSLSVLGATSTAAIGIRERFDGKSELIGLGSVASGGSAAIDLATAAGTTGAVTVAAAAGGASPRVFVISAAWTVAQTGAVGLQVIRPDGTVVSEAGFAAAGIERLEELSTATSVAIALVDPSAGTWTLGFVDPTPLGSVSYVAGLVETAPTLTLASLPAPAGDGRVTLGYTAVDPDSVARLSLWYDTDGSGAYVWDTTGLAPGTYHVYGVLSDGVAAPVVTYAAGTVTIGGAADLAVSLAGPSATLAIGDSATWTVNVADLGTLAATAATLTFVLPDGFAFTSASQAVTADGRTLTFDLGTVAAGAASTITVSAVATGVGAVFVPPAGVANDTFATATVLDGRFARIWDAEVAGSATTPHVSIDATGDGSIDTYAFTVDAAGRTGVFDIDRSVGFDSWLAIYDAKGARLAFADDGGLDAGSSTTSDSWLSYTFAAAGTYYVQVSSYPGGTGRGIATGAAYRLNLALDGGLTAPLLATATVATPTYDSVATNDSVTSAVTVTAPAATTDLTLTAVAPAATAVVGASFTYRLIVTNNGGVAAADVVIHDWAVGGVITGWSGNGTGSLRDDGIDLTLTSLAAGASAEFVLTGTWIAMGTGVLTGAVTSDTTLIGLADDSRSDQVVVGAADPEAADLSLTIDTATRDASGAARAVITLADAGPGLASDVVVAIVLPVGVSVVSASSDQGTWDAATGLWTVASLLAGTQRSLTLVFSGATPPFGTVSASIVAAGQSDPDSTPGRIVAGDDDQVSALLAFGTYTSLTGTAGVDTLTGTAGADLIRGLAGADVITGGAGADVLVGGAGNDTLIGGAGRDVALYAVASTAATWTRNKADGTWTVTAGSDGTDKLTSIEALRFTDRDVVFLSPAAPAADVNGDGRSDLLFAKSDGTLATWMLADTAIAVGGTIGNPGTAWRRVATGDFGGDGKSDVLFRKADGTLATWTLSGTTITGGGTLGNPGRAWALAATGDFDGDGSTDLLFRKADGTLATWLVGASGLVGGATLGNPGADWQVLGTGDFDGDGTADLLLRNGTTGAYRTWLVAADAHAGGANLGSLGAAWVFRAIGDFNGDGTSDLLFQNTATGTYATWDVVGDAIVGGGTIGNPGAAWTLDGIGDFDGDGRSDLLFQKTDGTLATWQLGDTSIVGGGTLGNPGAAWTFKGIGDFDGDGRSDILFQKTDGTLATWDMAGTTQIGGGTIGNPGSAWVFQGIRDLDGDGRSDIVFKSATDSTLAAWLINDTTIVGGGTLGNPGTAWTLIA</sequence>
<dbReference type="OrthoDB" id="8019836at2"/>
<dbReference type="Proteomes" id="UP000292781">
    <property type="component" value="Unassembled WGS sequence"/>
</dbReference>
<dbReference type="PANTHER" id="PTHR46580">
    <property type="entry name" value="SENSOR KINASE-RELATED"/>
    <property type="match status" value="1"/>
</dbReference>
<dbReference type="PROSITE" id="PS00330">
    <property type="entry name" value="HEMOLYSIN_CALCIUM"/>
    <property type="match status" value="3"/>
</dbReference>
<dbReference type="Pfam" id="PF00353">
    <property type="entry name" value="HemolysinCabind"/>
    <property type="match status" value="1"/>
</dbReference>
<proteinExistence type="predicted"/>
<dbReference type="Gene3D" id="2.60.120.380">
    <property type="match status" value="1"/>
</dbReference>
<dbReference type="InterPro" id="IPR013517">
    <property type="entry name" value="FG-GAP"/>
</dbReference>
<dbReference type="NCBIfam" id="TIGR01451">
    <property type="entry name" value="B_ant_repeat"/>
    <property type="match status" value="1"/>
</dbReference>
<dbReference type="Pfam" id="PF01345">
    <property type="entry name" value="DUF11"/>
    <property type="match status" value="3"/>
</dbReference>
<comment type="caution">
    <text evidence="3">The sequence shown here is derived from an EMBL/GenBank/DDBJ whole genome shotgun (WGS) entry which is preliminary data.</text>
</comment>
<dbReference type="Pfam" id="PF13517">
    <property type="entry name" value="FG-GAP_3"/>
    <property type="match status" value="1"/>
</dbReference>
<reference evidence="3 4" key="1">
    <citation type="submission" date="2019-02" db="EMBL/GenBank/DDBJ databases">
        <title>Siculibacillus lacustris gen. nov., sp. nov., a new rosette-forming bacterium isolated from a freshwater crater lake (Lake St. Ana, Romania).</title>
        <authorList>
            <person name="Felfoldi T."/>
            <person name="Marton Z."/>
            <person name="Szabo A."/>
            <person name="Mentes A."/>
            <person name="Boka K."/>
            <person name="Marialigeti K."/>
            <person name="Mathe I."/>
            <person name="Koncz M."/>
            <person name="Schumann P."/>
            <person name="Toth E."/>
        </authorList>
    </citation>
    <scope>NUCLEOTIDE SEQUENCE [LARGE SCALE GENOMIC DNA]</scope>
    <source>
        <strain evidence="3 4">SA-279</strain>
    </source>
</reference>
<organism evidence="3 4">
    <name type="scientific">Siculibacillus lacustris</name>
    <dbReference type="NCBI Taxonomy" id="1549641"/>
    <lineage>
        <taxon>Bacteria</taxon>
        <taxon>Pseudomonadati</taxon>
        <taxon>Pseudomonadota</taxon>
        <taxon>Alphaproteobacteria</taxon>
        <taxon>Hyphomicrobiales</taxon>
        <taxon>Ancalomicrobiaceae</taxon>
        <taxon>Siculibacillus</taxon>
    </lineage>
</organism>
<dbReference type="SUPFAM" id="SSF51120">
    <property type="entry name" value="beta-Roll"/>
    <property type="match status" value="1"/>
</dbReference>
<feature type="domain" description="DUF11" evidence="2">
    <location>
        <begin position="1062"/>
        <end position="1162"/>
    </location>
</feature>
<dbReference type="InterPro" id="IPR011049">
    <property type="entry name" value="Serralysin-like_metalloprot_C"/>
</dbReference>
<name>A0A4Q9VG77_9HYPH</name>
<dbReference type="PANTHER" id="PTHR46580:SF2">
    <property type="entry name" value="MAM DOMAIN-CONTAINING PROTEIN"/>
    <property type="match status" value="1"/>
</dbReference>
<dbReference type="InterPro" id="IPR001434">
    <property type="entry name" value="OmcB-like_DUF11"/>
</dbReference>
<feature type="domain" description="DUF11" evidence="2">
    <location>
        <begin position="788"/>
        <end position="871"/>
    </location>
</feature>
<accession>A0A4Q9VG77</accession>